<dbReference type="FunFam" id="2.60.40.3110:FF:000001">
    <property type="entry name" value="Putative fimbrial outer membrane usher"/>
    <property type="match status" value="1"/>
</dbReference>
<dbReference type="Gene3D" id="2.60.40.2610">
    <property type="entry name" value="Outer membrane usher protein FimD, plug domain"/>
    <property type="match status" value="1"/>
</dbReference>
<dbReference type="Gene3D" id="2.60.40.3110">
    <property type="match status" value="1"/>
</dbReference>
<evidence type="ECO:0000256" key="7">
    <source>
        <dbReference type="ARBA" id="ARBA00022729"/>
    </source>
</evidence>
<organism evidence="15 16">
    <name type="scientific">Achromobacter deleyi</name>
    <dbReference type="NCBI Taxonomy" id="1353891"/>
    <lineage>
        <taxon>Bacteria</taxon>
        <taxon>Pseudomonadati</taxon>
        <taxon>Pseudomonadota</taxon>
        <taxon>Betaproteobacteria</taxon>
        <taxon>Burkholderiales</taxon>
        <taxon>Alcaligenaceae</taxon>
        <taxon>Achromobacter</taxon>
    </lineage>
</organism>
<evidence type="ECO:0000256" key="5">
    <source>
        <dbReference type="ARBA" id="ARBA00022558"/>
    </source>
</evidence>
<keyword evidence="4" id="KW-1134">Transmembrane beta strand</keyword>
<feature type="signal peptide" evidence="12">
    <location>
        <begin position="1"/>
        <end position="42"/>
    </location>
</feature>
<comment type="subcellular location">
    <subcellularLocation>
        <location evidence="1 10">Cell outer membrane</location>
        <topology evidence="1 10">Multi-pass membrane protein</topology>
    </subcellularLocation>
</comment>
<evidence type="ECO:0000256" key="2">
    <source>
        <dbReference type="ARBA" id="ARBA00008064"/>
    </source>
</evidence>
<dbReference type="GO" id="GO:0015473">
    <property type="term" value="F:fimbrial usher porin activity"/>
    <property type="evidence" value="ECO:0007669"/>
    <property type="project" value="InterPro"/>
</dbReference>
<evidence type="ECO:0000256" key="1">
    <source>
        <dbReference type="ARBA" id="ARBA00004571"/>
    </source>
</evidence>
<accession>A0A6S7A079</accession>
<evidence type="ECO:0000256" key="12">
    <source>
        <dbReference type="SAM" id="SignalP"/>
    </source>
</evidence>
<keyword evidence="8 10" id="KW-0472">Membrane</keyword>
<dbReference type="EMBL" id="CADIJO010000007">
    <property type="protein sequence ID" value="CAB3699291.1"/>
    <property type="molecule type" value="Genomic_DNA"/>
</dbReference>
<reference evidence="15 16" key="1">
    <citation type="submission" date="2020-04" db="EMBL/GenBank/DDBJ databases">
        <authorList>
            <person name="De Canck E."/>
        </authorList>
    </citation>
    <scope>NUCLEOTIDE SEQUENCE [LARGE SCALE GENOMIC DNA]</scope>
    <source>
        <strain evidence="15 16">LMG 3458</strain>
    </source>
</reference>
<evidence type="ECO:0000256" key="6">
    <source>
        <dbReference type="ARBA" id="ARBA00022692"/>
    </source>
</evidence>
<evidence type="ECO:0000256" key="8">
    <source>
        <dbReference type="ARBA" id="ARBA00023136"/>
    </source>
</evidence>
<protein>
    <submittedName>
        <fullName evidence="15">Putative outer membrane usher protein ElfC</fullName>
    </submittedName>
</protein>
<dbReference type="InterPro" id="IPR037224">
    <property type="entry name" value="PapC_N_sf"/>
</dbReference>
<dbReference type="Gene3D" id="2.60.40.2070">
    <property type="match status" value="1"/>
</dbReference>
<evidence type="ECO:0000256" key="3">
    <source>
        <dbReference type="ARBA" id="ARBA00022448"/>
    </source>
</evidence>
<dbReference type="PROSITE" id="PS01151">
    <property type="entry name" value="FIMBRIAL_USHER"/>
    <property type="match status" value="1"/>
</dbReference>
<proteinExistence type="inferred from homology"/>
<dbReference type="InterPro" id="IPR025885">
    <property type="entry name" value="PapC_N"/>
</dbReference>
<dbReference type="PANTHER" id="PTHR30451:SF21">
    <property type="entry name" value="FIMBRIAL USHER DOMAIN-CONTAINING PROTEIN YDET-RELATED"/>
    <property type="match status" value="1"/>
</dbReference>
<feature type="domain" description="PapC N-terminal" evidence="14">
    <location>
        <begin position="57"/>
        <end position="201"/>
    </location>
</feature>
<evidence type="ECO:0000313" key="15">
    <source>
        <dbReference type="EMBL" id="CAB3699291.1"/>
    </source>
</evidence>
<dbReference type="InterPro" id="IPR043142">
    <property type="entry name" value="PapC-like_C_sf"/>
</dbReference>
<keyword evidence="7 12" id="KW-0732">Signal</keyword>
<dbReference type="SUPFAM" id="SSF141729">
    <property type="entry name" value="FimD N-terminal domain-like"/>
    <property type="match status" value="1"/>
</dbReference>
<keyword evidence="6 10" id="KW-0812">Transmembrane</keyword>
<dbReference type="Pfam" id="PF13954">
    <property type="entry name" value="PapC_N"/>
    <property type="match status" value="1"/>
</dbReference>
<dbReference type="Proteomes" id="UP000494111">
    <property type="component" value="Unassembled WGS sequence"/>
</dbReference>
<dbReference type="InterPro" id="IPR018030">
    <property type="entry name" value="Fimbrial_membr_usher_CS"/>
</dbReference>
<evidence type="ECO:0000256" key="4">
    <source>
        <dbReference type="ARBA" id="ARBA00022452"/>
    </source>
</evidence>
<dbReference type="AlphaFoldDB" id="A0A6S7A079"/>
<evidence type="ECO:0000256" key="10">
    <source>
        <dbReference type="RuleBase" id="RU003884"/>
    </source>
</evidence>
<gene>
    <name evidence="15" type="primary">elfC</name>
    <name evidence="15" type="ORF">LMG3458_02563</name>
</gene>
<sequence>MTMRSVGAAFAWAGRWARRGGSLSKWVGVSLLTVLVAPTACAEPDPAAGAADSDDVQFNSGFLEINGAQSADLSLFSKGNRVLPGRYRVDVLVNQVLVGQEEVRFVTAGQGDAKPCLTRGQLLAWRLNIQAFPAIGAVAEQDCVDLEKSIPESLIDYDAATQMLSISIPQAAMINLARGSVARERWDNGINAAILNYQLNYANSSRSDYSGTSAESTYFGSVRGGVNLGAWRVRHFSTYNRDMMGVSTWRAVQTYAQRDIGAIRGSLLLGDGTSPSDLFDGIQFRGVQLSSDDQMLPDSLQGYAPVIRGIAQSNAKVVVRQNGYIIYTKYVAPGPFAIDDLYPTASSGDLEVVVTEANGRETRFMQPFSAVPTLLREGVWRYSATSGKYRSGFTRASQPSFTQATVARGLLYGFSLYGGVIGSSVYQSGLVGVGKNLGDLGAVSFDTTWARGKAQDSRWSGGQSLRLLYAKSFAAVGTDFRLLGYRYSTSGFRTFSETAEPGARSADGMRHDMNRHARRGRIEGQVSQQLGGWGYAYVTARNETYWQGGAAERTLQLGYNTAYKQVAIGVYVNYTQMGAEPSDRQFMLTLQIPIGSTKATAQYSLTTDSDGRLNNQATVFGSAWDDNRFSYSVTGGQSNDGGGPNGSASASYQGRAARVDVGRSQGRGYGQTTLGFQGGLVAHGRGVTLSQYLGETVALVDAPGAAGVGVNGYTAVRTDAEGQTVVPYVQPYRSNRVALQTEDLGNSVDVTNAAVEVIPTRGAVVRASYNTTVGYRVMLDIHDAHGNAPPFGSLIDDASGKEVGVVGQDGQAFISGAAEQGAIHIRWGQAQGMQCDAQYALKKPIDEGARFQRADAMCRSAID</sequence>
<dbReference type="GO" id="GO:0009297">
    <property type="term" value="P:pilus assembly"/>
    <property type="evidence" value="ECO:0007669"/>
    <property type="project" value="InterPro"/>
</dbReference>
<dbReference type="Gene3D" id="3.10.20.410">
    <property type="match status" value="1"/>
</dbReference>
<comment type="similarity">
    <text evidence="2 10">Belongs to the fimbrial export usher family.</text>
</comment>
<dbReference type="RefSeq" id="WP_175192775.1">
    <property type="nucleotide sequence ID" value="NZ_CADIJO010000007.1"/>
</dbReference>
<feature type="domain" description="PapC-like C-terminal" evidence="13">
    <location>
        <begin position="778"/>
        <end position="842"/>
    </location>
</feature>
<dbReference type="InterPro" id="IPR025949">
    <property type="entry name" value="PapC-like_C"/>
</dbReference>
<dbReference type="GO" id="GO:0009279">
    <property type="term" value="C:cell outer membrane"/>
    <property type="evidence" value="ECO:0007669"/>
    <property type="project" value="UniProtKB-SubCell"/>
</dbReference>
<evidence type="ECO:0000256" key="9">
    <source>
        <dbReference type="ARBA" id="ARBA00023237"/>
    </source>
</evidence>
<dbReference type="PANTHER" id="PTHR30451">
    <property type="entry name" value="OUTER MEMBRANE USHER PROTEIN"/>
    <property type="match status" value="1"/>
</dbReference>
<evidence type="ECO:0000313" key="16">
    <source>
        <dbReference type="Proteomes" id="UP000494111"/>
    </source>
</evidence>
<dbReference type="Pfam" id="PF00577">
    <property type="entry name" value="Usher"/>
    <property type="match status" value="1"/>
</dbReference>
<name>A0A6S7A079_9BURK</name>
<keyword evidence="3 10" id="KW-0813">Transport</keyword>
<evidence type="ECO:0000259" key="14">
    <source>
        <dbReference type="Pfam" id="PF13954"/>
    </source>
</evidence>
<dbReference type="FunFam" id="2.60.40.2610:FF:000001">
    <property type="entry name" value="Outer membrane fimbrial usher protein"/>
    <property type="match status" value="1"/>
</dbReference>
<keyword evidence="9 10" id="KW-0998">Cell outer membrane</keyword>
<dbReference type="Pfam" id="PF13953">
    <property type="entry name" value="PapC_C"/>
    <property type="match status" value="1"/>
</dbReference>
<dbReference type="InterPro" id="IPR000015">
    <property type="entry name" value="Fimb_usher"/>
</dbReference>
<keyword evidence="5 10" id="KW-1029">Fimbrium biogenesis</keyword>
<dbReference type="InterPro" id="IPR042186">
    <property type="entry name" value="FimD_plug_dom"/>
</dbReference>
<feature type="region of interest" description="Disordered" evidence="11">
    <location>
        <begin position="632"/>
        <end position="652"/>
    </location>
</feature>
<evidence type="ECO:0000256" key="11">
    <source>
        <dbReference type="SAM" id="MobiDB-lite"/>
    </source>
</evidence>
<evidence type="ECO:0000259" key="13">
    <source>
        <dbReference type="Pfam" id="PF13953"/>
    </source>
</evidence>
<feature type="chain" id="PRO_5028864735" evidence="12">
    <location>
        <begin position="43"/>
        <end position="863"/>
    </location>
</feature>